<dbReference type="PANTHER" id="PTHR15002">
    <property type="entry name" value="RIBOSOMAL BIOGENESIS PROTEIN LAS1L"/>
    <property type="match status" value="1"/>
</dbReference>
<organism evidence="1 2">
    <name type="scientific">Ziziphus jujuba</name>
    <name type="common">Chinese jujube</name>
    <name type="synonym">Ziziphus sativa</name>
    <dbReference type="NCBI Taxonomy" id="326968"/>
    <lineage>
        <taxon>Eukaryota</taxon>
        <taxon>Viridiplantae</taxon>
        <taxon>Streptophyta</taxon>
        <taxon>Embryophyta</taxon>
        <taxon>Tracheophyta</taxon>
        <taxon>Spermatophyta</taxon>
        <taxon>Magnoliopsida</taxon>
        <taxon>eudicotyledons</taxon>
        <taxon>Gunneridae</taxon>
        <taxon>Pentapetalae</taxon>
        <taxon>rosids</taxon>
        <taxon>fabids</taxon>
        <taxon>Rosales</taxon>
        <taxon>Rhamnaceae</taxon>
        <taxon>Paliureae</taxon>
        <taxon>Ziziphus</taxon>
    </lineage>
</organism>
<evidence type="ECO:0000313" key="2">
    <source>
        <dbReference type="RefSeq" id="XP_060667990.1"/>
    </source>
</evidence>
<dbReference type="Proteomes" id="UP001652623">
    <property type="component" value="Chromosome 10"/>
</dbReference>
<dbReference type="Pfam" id="PF04031">
    <property type="entry name" value="Las1"/>
    <property type="match status" value="1"/>
</dbReference>
<dbReference type="GeneID" id="107410631"/>
<dbReference type="InterPro" id="IPR007174">
    <property type="entry name" value="Las1"/>
</dbReference>
<accession>A0ABM3ZU34</accession>
<dbReference type="PANTHER" id="PTHR15002:SF0">
    <property type="entry name" value="RIBOSOMAL BIOGENESIS PROTEIN LAS1L"/>
    <property type="match status" value="1"/>
</dbReference>
<sequence>MEPVLALEDEPRDIDQHEWLSASPPLSSSSSSSSSYSLKLVPWLRWDEWLFVYHSLFSDSVDTVASALRKISAWRSRGCVPVTVEVTASIVEIQQKDPYFRKDQSNDALGSRANQFSDGELSEEMLAMLYCMAIMRLVNGVVEKTRKKTEVSIAVAAAKIGIPRMLIDVRHEGSHRELPALQVVRSASVKALDWLKVYYWEPQKKAIPFQGDGIANIRKGIKNKLHELAFCLKAKQHLHSGSSSEKGKRFCSEVREIWLSYFRICSGLRHHEMLCGRNKFFSLVAGKLHSSKSADNATVHVFGICTPLGNISLSMLCKIDQVHCCGMLGSKKQLSKILKNLVGLYASYSSDVVLVLLDLLLKALKSSDLLEPPVDAQVFPNIDTLLNEWKLVITKLSNKEPELLLTLLTAVLDMIETHDAMKYEMDYRPEGRHIEHLSSLFTWLVRNFKELKSRHHKDSASEIKVSSSETTMSKALVMELLRRCLMLASSGNNQVMDSAFHLAQLIGNDHLIGKLSKFSVLVSSNSNVIGDDSSNMNFKNLLIQQDESICQAAKKLELIKLHQMKGKIVKKADEVLNSNRWVVARSWNPCPIGMLPRAVGSSGCLPVLDYNDDQNKVVEIPQTKGNWELNHCNRKREASSDIQLLDDSSIKKKRVTVEDSISNHEDALLMDGVNGRLMIGGVWKEVGQEELLAIKSSVRILI</sequence>
<reference evidence="2" key="1">
    <citation type="submission" date="2025-08" db="UniProtKB">
        <authorList>
            <consortium name="RefSeq"/>
        </authorList>
    </citation>
    <scope>IDENTIFICATION</scope>
    <source>
        <tissue evidence="2">Seedling</tissue>
    </source>
</reference>
<proteinExistence type="predicted"/>
<name>A0ABM3ZU34_ZIZJJ</name>
<keyword evidence="1" id="KW-1185">Reference proteome</keyword>
<evidence type="ECO:0000313" key="1">
    <source>
        <dbReference type="Proteomes" id="UP001652623"/>
    </source>
</evidence>
<gene>
    <name evidence="2" type="primary">LOC107410631</name>
</gene>
<protein>
    <submittedName>
        <fullName evidence="2">Uncharacterized protein LOC107410631 isoform X1</fullName>
    </submittedName>
</protein>
<dbReference type="RefSeq" id="XP_060667990.1">
    <property type="nucleotide sequence ID" value="XM_060812007.1"/>
</dbReference>